<reference evidence="4" key="1">
    <citation type="journal article" date="2019" name="Int. J. Syst. Evol. Microbiol.">
        <title>The Global Catalogue of Microorganisms (GCM) 10K type strain sequencing project: providing services to taxonomists for standard genome sequencing and annotation.</title>
        <authorList>
            <consortium name="The Broad Institute Genomics Platform"/>
            <consortium name="The Broad Institute Genome Sequencing Center for Infectious Disease"/>
            <person name="Wu L."/>
            <person name="Ma J."/>
        </authorList>
    </citation>
    <scope>NUCLEOTIDE SEQUENCE [LARGE SCALE GENOMIC DNA]</scope>
    <source>
        <strain evidence="4">JCM 18054</strain>
    </source>
</reference>
<evidence type="ECO:0008006" key="5">
    <source>
        <dbReference type="Google" id="ProtNLM"/>
    </source>
</evidence>
<gene>
    <name evidence="3" type="ORF">GCM10023214_72860</name>
</gene>
<organism evidence="3 4">
    <name type="scientific">Amycolatopsis dongchuanensis</name>
    <dbReference type="NCBI Taxonomy" id="1070866"/>
    <lineage>
        <taxon>Bacteria</taxon>
        <taxon>Bacillati</taxon>
        <taxon>Actinomycetota</taxon>
        <taxon>Actinomycetes</taxon>
        <taxon>Pseudonocardiales</taxon>
        <taxon>Pseudonocardiaceae</taxon>
        <taxon>Amycolatopsis</taxon>
    </lineage>
</organism>
<sequence>MMARSKDAHLRVQGLQPVQVLAGLVGLVYLAAGIVGFARTGLGNFAGNQHEMLLGFMINPLHNLVHVVVGVLGLLTATYSGLARTYGWVLFVGYGLIAIWGLMITGVISSNPVANLGNPLNLNNADNWLHVGTAVLGLIIAVMPARKVVHVVEPEPATTATTTTTTAPTEPIRTGGDTRADVPEQAEAEARPGERRRGSWLRRSHTAAH</sequence>
<feature type="transmembrane region" description="Helical" evidence="2">
    <location>
        <begin position="20"/>
        <end position="41"/>
    </location>
</feature>
<keyword evidence="2" id="KW-1133">Transmembrane helix</keyword>
<feature type="transmembrane region" description="Helical" evidence="2">
    <location>
        <begin position="128"/>
        <end position="145"/>
    </location>
</feature>
<dbReference type="Proteomes" id="UP001500192">
    <property type="component" value="Unassembled WGS sequence"/>
</dbReference>
<keyword evidence="2" id="KW-0812">Transmembrane</keyword>
<evidence type="ECO:0000313" key="4">
    <source>
        <dbReference type="Proteomes" id="UP001500192"/>
    </source>
</evidence>
<feature type="compositionally biased region" description="Basic residues" evidence="1">
    <location>
        <begin position="198"/>
        <end position="209"/>
    </location>
</feature>
<accession>A0ABP8VNT3</accession>
<proteinExistence type="predicted"/>
<comment type="caution">
    <text evidence="3">The sequence shown here is derived from an EMBL/GenBank/DDBJ whole genome shotgun (WGS) entry which is preliminary data.</text>
</comment>
<dbReference type="EMBL" id="BAABIB010000159">
    <property type="protein sequence ID" value="GAA4668156.1"/>
    <property type="molecule type" value="Genomic_DNA"/>
</dbReference>
<evidence type="ECO:0000313" key="3">
    <source>
        <dbReference type="EMBL" id="GAA4668156.1"/>
    </source>
</evidence>
<feature type="compositionally biased region" description="Basic and acidic residues" evidence="1">
    <location>
        <begin position="176"/>
        <end position="197"/>
    </location>
</feature>
<protein>
    <recommendedName>
        <fullName evidence="5">DUF4383 domain-containing protein</fullName>
    </recommendedName>
</protein>
<feature type="compositionally biased region" description="Low complexity" evidence="1">
    <location>
        <begin position="156"/>
        <end position="171"/>
    </location>
</feature>
<feature type="transmembrane region" description="Helical" evidence="2">
    <location>
        <begin position="61"/>
        <end position="79"/>
    </location>
</feature>
<dbReference type="Pfam" id="PF14325">
    <property type="entry name" value="DUF4383"/>
    <property type="match status" value="1"/>
</dbReference>
<name>A0ABP8VNT3_9PSEU</name>
<evidence type="ECO:0000256" key="2">
    <source>
        <dbReference type="SAM" id="Phobius"/>
    </source>
</evidence>
<keyword evidence="4" id="KW-1185">Reference proteome</keyword>
<feature type="transmembrane region" description="Helical" evidence="2">
    <location>
        <begin position="86"/>
        <end position="108"/>
    </location>
</feature>
<feature type="region of interest" description="Disordered" evidence="1">
    <location>
        <begin position="156"/>
        <end position="209"/>
    </location>
</feature>
<evidence type="ECO:0000256" key="1">
    <source>
        <dbReference type="SAM" id="MobiDB-lite"/>
    </source>
</evidence>
<keyword evidence="2" id="KW-0472">Membrane</keyword>